<evidence type="ECO:0000256" key="4">
    <source>
        <dbReference type="ARBA" id="ARBA00023136"/>
    </source>
</evidence>
<evidence type="ECO:0000313" key="7">
    <source>
        <dbReference type="EMBL" id="SUZ63846.1"/>
    </source>
</evidence>
<dbReference type="GO" id="GO:0016020">
    <property type="term" value="C:membrane"/>
    <property type="evidence" value="ECO:0007669"/>
    <property type="project" value="UniProtKB-SubCell"/>
</dbReference>
<feature type="transmembrane region" description="Helical" evidence="5">
    <location>
        <begin position="71"/>
        <end position="95"/>
    </location>
</feature>
<keyword evidence="4 5" id="KW-0472">Membrane</keyword>
<feature type="transmembrane region" description="Helical" evidence="5">
    <location>
        <begin position="145"/>
        <end position="167"/>
    </location>
</feature>
<dbReference type="InterPro" id="IPR005829">
    <property type="entry name" value="Sugar_transporter_CS"/>
</dbReference>
<dbReference type="InterPro" id="IPR020846">
    <property type="entry name" value="MFS_dom"/>
</dbReference>
<dbReference type="PANTHER" id="PTHR11360:SF284">
    <property type="entry name" value="EG:103B4.3 PROTEIN-RELATED"/>
    <property type="match status" value="1"/>
</dbReference>
<dbReference type="Gene3D" id="1.20.1250.20">
    <property type="entry name" value="MFS general substrate transporter like domains"/>
    <property type="match status" value="2"/>
</dbReference>
<dbReference type="PROSITE" id="PS00216">
    <property type="entry name" value="SUGAR_TRANSPORT_1"/>
    <property type="match status" value="1"/>
</dbReference>
<feature type="transmembrane region" description="Helical" evidence="5">
    <location>
        <begin position="116"/>
        <end position="139"/>
    </location>
</feature>
<dbReference type="SUPFAM" id="SSF103473">
    <property type="entry name" value="MFS general substrate transporter"/>
    <property type="match status" value="1"/>
</dbReference>
<feature type="transmembrane region" description="Helical" evidence="5">
    <location>
        <begin position="300"/>
        <end position="318"/>
    </location>
</feature>
<dbReference type="Pfam" id="PF07690">
    <property type="entry name" value="MFS_1"/>
    <property type="match status" value="1"/>
</dbReference>
<comment type="subcellular location">
    <subcellularLocation>
        <location evidence="1">Membrane</location>
        <topology evidence="1">Multi-pass membrane protein</topology>
    </subcellularLocation>
</comment>
<dbReference type="CDD" id="cd17355">
    <property type="entry name" value="MFS_YcxA_like"/>
    <property type="match status" value="1"/>
</dbReference>
<dbReference type="InterPro" id="IPR036259">
    <property type="entry name" value="MFS_trans_sf"/>
</dbReference>
<dbReference type="EMBL" id="UINC01000927">
    <property type="protein sequence ID" value="SUZ63846.1"/>
    <property type="molecule type" value="Genomic_DNA"/>
</dbReference>
<gene>
    <name evidence="7" type="ORF">METZ01_LOCUS16700</name>
</gene>
<evidence type="ECO:0000259" key="6">
    <source>
        <dbReference type="PROSITE" id="PS50850"/>
    </source>
</evidence>
<organism evidence="7">
    <name type="scientific">marine metagenome</name>
    <dbReference type="NCBI Taxonomy" id="408172"/>
    <lineage>
        <taxon>unclassified sequences</taxon>
        <taxon>metagenomes</taxon>
        <taxon>ecological metagenomes</taxon>
    </lineage>
</organism>
<feature type="domain" description="Major facilitator superfamily (MFS) profile" evidence="6">
    <location>
        <begin position="1"/>
        <end position="385"/>
    </location>
</feature>
<dbReference type="PANTHER" id="PTHR11360">
    <property type="entry name" value="MONOCARBOXYLATE TRANSPORTER"/>
    <property type="match status" value="1"/>
</dbReference>
<dbReference type="GO" id="GO:0022857">
    <property type="term" value="F:transmembrane transporter activity"/>
    <property type="evidence" value="ECO:0007669"/>
    <property type="project" value="InterPro"/>
</dbReference>
<feature type="transmembrane region" description="Helical" evidence="5">
    <location>
        <begin position="361"/>
        <end position="380"/>
    </location>
</feature>
<proteinExistence type="predicted"/>
<feature type="transmembrane region" description="Helical" evidence="5">
    <location>
        <begin position="272"/>
        <end position="294"/>
    </location>
</feature>
<evidence type="ECO:0000256" key="5">
    <source>
        <dbReference type="SAM" id="Phobius"/>
    </source>
</evidence>
<reference evidence="7" key="1">
    <citation type="submission" date="2018-05" db="EMBL/GenBank/DDBJ databases">
        <authorList>
            <person name="Lanie J.A."/>
            <person name="Ng W.-L."/>
            <person name="Kazmierczak K.M."/>
            <person name="Andrzejewski T.M."/>
            <person name="Davidsen T.M."/>
            <person name="Wayne K.J."/>
            <person name="Tettelin H."/>
            <person name="Glass J.I."/>
            <person name="Rusch D."/>
            <person name="Podicherti R."/>
            <person name="Tsui H.-C.T."/>
            <person name="Winkler M.E."/>
        </authorList>
    </citation>
    <scope>NUCLEOTIDE SEQUENCE</scope>
</reference>
<keyword evidence="3 5" id="KW-1133">Transmembrane helix</keyword>
<evidence type="ECO:0000256" key="2">
    <source>
        <dbReference type="ARBA" id="ARBA00022692"/>
    </source>
</evidence>
<name>A0A381PA40_9ZZZZ</name>
<keyword evidence="2 5" id="KW-0812">Transmembrane</keyword>
<dbReference type="InterPro" id="IPR011701">
    <property type="entry name" value="MFS"/>
</dbReference>
<dbReference type="InterPro" id="IPR050327">
    <property type="entry name" value="Proton-linked_MCT"/>
</dbReference>
<feature type="transmembrane region" description="Helical" evidence="5">
    <location>
        <begin position="330"/>
        <end position="349"/>
    </location>
</feature>
<sequence length="387" mass="40586">MFVVYGIQFSFGTFVGDVVADTGWSETRLQLIFAIYIGLYSALSAVSGWLTDRWGPRPIVATGSVLLTSGYLLWATSNSLTVVALGMGIVAPLGMSCSWVPCNATVVRWFVVRRGLATAIATSGGSLANIVVPPVAALLVNAYGWRVAIVSMSIFGGACMLLSSFILERDPETVGQLPDGPQMSPMHPVEESLSGVSPAEAWRSVTYWQIFGMYALTFLAVFIPFIHGVQFAQSLGASLQTASTVISAIGIGGLVGRLTMGPVSDRIGRKTAVTLALGIETASFVGMACSNGLWLLYPSAAAFGFAYGGGVVVFPPLVADLFGRAHAGAIVGRIFATAGTMAAIGPYIAQLLHDALGDYRWAFLLSGLANGCALLLATRLPRVAAHH</sequence>
<accession>A0A381PA40</accession>
<feature type="transmembrane region" description="Helical" evidence="5">
    <location>
        <begin position="31"/>
        <end position="51"/>
    </location>
</feature>
<protein>
    <recommendedName>
        <fullName evidence="6">Major facilitator superfamily (MFS) profile domain-containing protein</fullName>
    </recommendedName>
</protein>
<feature type="transmembrane region" description="Helical" evidence="5">
    <location>
        <begin position="239"/>
        <end position="260"/>
    </location>
</feature>
<dbReference type="PROSITE" id="PS50850">
    <property type="entry name" value="MFS"/>
    <property type="match status" value="1"/>
</dbReference>
<evidence type="ECO:0000256" key="1">
    <source>
        <dbReference type="ARBA" id="ARBA00004141"/>
    </source>
</evidence>
<dbReference type="AlphaFoldDB" id="A0A381PA40"/>
<evidence type="ECO:0000256" key="3">
    <source>
        <dbReference type="ARBA" id="ARBA00022989"/>
    </source>
</evidence>
<feature type="transmembrane region" description="Helical" evidence="5">
    <location>
        <begin position="207"/>
        <end position="227"/>
    </location>
</feature>